<evidence type="ECO:0000313" key="4">
    <source>
        <dbReference type="EMBL" id="GLI55674.1"/>
    </source>
</evidence>
<feature type="chain" id="PRO_5040799598" evidence="3">
    <location>
        <begin position="24"/>
        <end position="268"/>
    </location>
</feature>
<keyword evidence="2" id="KW-0812">Transmembrane</keyword>
<reference evidence="4" key="1">
    <citation type="submission" date="2022-12" db="EMBL/GenBank/DDBJ databases">
        <title>Reference genome sequencing for broad-spectrum identification of bacterial and archaeal isolates by mass spectrometry.</title>
        <authorList>
            <person name="Sekiguchi Y."/>
            <person name="Tourlousse D.M."/>
        </authorList>
    </citation>
    <scope>NUCLEOTIDE SEQUENCE</scope>
    <source>
        <strain evidence="4">10succ1</strain>
    </source>
</reference>
<gene>
    <name evidence="4" type="ORF">PM10SUCC1_11880</name>
</gene>
<feature type="transmembrane region" description="Helical" evidence="2">
    <location>
        <begin position="96"/>
        <end position="119"/>
    </location>
</feature>
<dbReference type="EMBL" id="BSDY01000004">
    <property type="protein sequence ID" value="GLI55674.1"/>
    <property type="molecule type" value="Genomic_DNA"/>
</dbReference>
<accession>A0A9W6GI82</accession>
<comment type="caution">
    <text evidence="4">The sequence shown here is derived from an EMBL/GenBank/DDBJ whole genome shotgun (WGS) entry which is preliminary data.</text>
</comment>
<sequence length="268" mass="31647">MKRFKIIACFLLMFSLTFSQDKAEEVDYRKKYNEEQQYSRFLEEKVATYERVLGKYEKLEEKLNDKLLASASQNYNVDQFYTSAWDKLQNETDRKINWILGLVAAAFGVIGIIAIMPIYQSFKARSIFLKIEAQEKKIKESQEELKDQEKRLLDEMGEAYFLMILNSVAFLEDSDKKHLLKTTLDCFERIIKCYIKTSNIERLSGILSGLLMLKNEFFNDIEEKEEIMKKALKEVKISLVQFNEVFDSDKMEWNEAKQKEVKEMFGLI</sequence>
<keyword evidence="1" id="KW-0175">Coiled coil</keyword>
<evidence type="ECO:0000256" key="2">
    <source>
        <dbReference type="SAM" id="Phobius"/>
    </source>
</evidence>
<evidence type="ECO:0000256" key="3">
    <source>
        <dbReference type="SAM" id="SignalP"/>
    </source>
</evidence>
<dbReference type="RefSeq" id="WP_281834313.1">
    <property type="nucleotide sequence ID" value="NZ_BSDY01000004.1"/>
</dbReference>
<keyword evidence="2" id="KW-1133">Transmembrane helix</keyword>
<organism evidence="4 5">
    <name type="scientific">Propionigenium maris DSM 9537</name>
    <dbReference type="NCBI Taxonomy" id="1123000"/>
    <lineage>
        <taxon>Bacteria</taxon>
        <taxon>Fusobacteriati</taxon>
        <taxon>Fusobacteriota</taxon>
        <taxon>Fusobacteriia</taxon>
        <taxon>Fusobacteriales</taxon>
        <taxon>Fusobacteriaceae</taxon>
        <taxon>Propionigenium</taxon>
    </lineage>
</organism>
<proteinExistence type="predicted"/>
<keyword evidence="5" id="KW-1185">Reference proteome</keyword>
<feature type="coiled-coil region" evidence="1">
    <location>
        <begin position="124"/>
        <end position="158"/>
    </location>
</feature>
<keyword evidence="3" id="KW-0732">Signal</keyword>
<keyword evidence="2" id="KW-0472">Membrane</keyword>
<feature type="signal peptide" evidence="3">
    <location>
        <begin position="1"/>
        <end position="23"/>
    </location>
</feature>
<protein>
    <submittedName>
        <fullName evidence="4">Uncharacterized protein</fullName>
    </submittedName>
</protein>
<evidence type="ECO:0000256" key="1">
    <source>
        <dbReference type="SAM" id="Coils"/>
    </source>
</evidence>
<dbReference type="Proteomes" id="UP001144471">
    <property type="component" value="Unassembled WGS sequence"/>
</dbReference>
<dbReference type="AlphaFoldDB" id="A0A9W6GI82"/>
<name>A0A9W6GI82_9FUSO</name>
<evidence type="ECO:0000313" key="5">
    <source>
        <dbReference type="Proteomes" id="UP001144471"/>
    </source>
</evidence>